<dbReference type="NCBIfam" id="TIGR01216">
    <property type="entry name" value="ATP_synt_epsi"/>
    <property type="match status" value="1"/>
</dbReference>
<dbReference type="PANTHER" id="PTHR13822:SF10">
    <property type="entry name" value="ATP SYNTHASE EPSILON CHAIN, CHLOROPLASTIC"/>
    <property type="match status" value="1"/>
</dbReference>
<keyword evidence="4 8" id="KW-0406">Ion transport</keyword>
<evidence type="ECO:0000256" key="2">
    <source>
        <dbReference type="ARBA" id="ARBA00005712"/>
    </source>
</evidence>
<evidence type="ECO:0000256" key="9">
    <source>
        <dbReference type="RuleBase" id="RU003656"/>
    </source>
</evidence>
<comment type="subunit">
    <text evidence="8 9">F-type ATPases have 2 components, CF(1) - the catalytic core - and CF(0) - the membrane proton channel. CF(1) has five subunits: alpha(3), beta(3), gamma(1), delta(1), epsilon(1). CF(0) has three main subunits: a, b and c.</text>
</comment>
<evidence type="ECO:0000256" key="4">
    <source>
        <dbReference type="ARBA" id="ARBA00023065"/>
    </source>
</evidence>
<dbReference type="Pfam" id="PF02823">
    <property type="entry name" value="ATP-synt_DE_N"/>
    <property type="match status" value="1"/>
</dbReference>
<dbReference type="HAMAP" id="MF_00530">
    <property type="entry name" value="ATP_synth_epsil_bac"/>
    <property type="match status" value="1"/>
</dbReference>
<protein>
    <recommendedName>
        <fullName evidence="8">ATP synthase epsilon chain</fullName>
    </recommendedName>
    <alternativeName>
        <fullName evidence="8">ATP synthase F1 sector epsilon subunit</fullName>
    </alternativeName>
    <alternativeName>
        <fullName evidence="8">F-ATPase epsilon subunit</fullName>
    </alternativeName>
</protein>
<dbReference type="RefSeq" id="WP_234982929.1">
    <property type="nucleotide sequence ID" value="NZ_FUWO01000010.1"/>
</dbReference>
<dbReference type="GO" id="GO:0005524">
    <property type="term" value="F:ATP binding"/>
    <property type="evidence" value="ECO:0007669"/>
    <property type="project" value="UniProtKB-UniRule"/>
</dbReference>
<comment type="subcellular location">
    <subcellularLocation>
        <location evidence="8">Cell membrane</location>
        <topology evidence="8">Peripheral membrane protein</topology>
    </subcellularLocation>
    <subcellularLocation>
        <location evidence="1">Endomembrane system</location>
        <topology evidence="1">Peripheral membrane protein</topology>
    </subcellularLocation>
</comment>
<dbReference type="EMBL" id="FUWO01000010">
    <property type="protein sequence ID" value="SJZ61143.1"/>
    <property type="molecule type" value="Genomic_DNA"/>
</dbReference>
<keyword evidence="5 8" id="KW-0472">Membrane</keyword>
<comment type="function">
    <text evidence="8">Produces ATP from ADP in the presence of a proton gradient across the membrane.</text>
</comment>
<keyword evidence="7 8" id="KW-0066">ATP synthesis</keyword>
<name>A0A1T4M2F9_9LACT</name>
<keyword evidence="8" id="KW-0375">Hydrogen ion transport</keyword>
<dbReference type="Gene3D" id="2.60.15.10">
    <property type="entry name" value="F0F1 ATP synthase delta/epsilon subunit, N-terminal"/>
    <property type="match status" value="1"/>
</dbReference>
<feature type="domain" description="ATP synthase F1 complex delta/epsilon subunit N-terminal" evidence="10">
    <location>
        <begin position="12"/>
        <end position="91"/>
    </location>
</feature>
<dbReference type="GO" id="GO:0046933">
    <property type="term" value="F:proton-transporting ATP synthase activity, rotational mechanism"/>
    <property type="evidence" value="ECO:0007669"/>
    <property type="project" value="UniProtKB-UniRule"/>
</dbReference>
<gene>
    <name evidence="8" type="primary">atpC</name>
    <name evidence="11" type="ORF">SAMN02746011_01293</name>
</gene>
<dbReference type="STRING" id="1121925.SAMN02746011_01293"/>
<organism evidence="11 12">
    <name type="scientific">Globicatella sulfidifaciens DSM 15739</name>
    <dbReference type="NCBI Taxonomy" id="1121925"/>
    <lineage>
        <taxon>Bacteria</taxon>
        <taxon>Bacillati</taxon>
        <taxon>Bacillota</taxon>
        <taxon>Bacilli</taxon>
        <taxon>Lactobacillales</taxon>
        <taxon>Aerococcaceae</taxon>
        <taxon>Globicatella</taxon>
    </lineage>
</organism>
<evidence type="ECO:0000256" key="8">
    <source>
        <dbReference type="HAMAP-Rule" id="MF_00530"/>
    </source>
</evidence>
<dbReference type="PANTHER" id="PTHR13822">
    <property type="entry name" value="ATP SYNTHASE DELTA/EPSILON CHAIN"/>
    <property type="match status" value="1"/>
</dbReference>
<dbReference type="GO" id="GO:0005886">
    <property type="term" value="C:plasma membrane"/>
    <property type="evidence" value="ECO:0007669"/>
    <property type="project" value="UniProtKB-SubCell"/>
</dbReference>
<accession>A0A1T4M2F9</accession>
<dbReference type="Proteomes" id="UP000189941">
    <property type="component" value="Unassembled WGS sequence"/>
</dbReference>
<evidence type="ECO:0000256" key="3">
    <source>
        <dbReference type="ARBA" id="ARBA00022448"/>
    </source>
</evidence>
<evidence type="ECO:0000256" key="1">
    <source>
        <dbReference type="ARBA" id="ARBA00004184"/>
    </source>
</evidence>
<evidence type="ECO:0000256" key="7">
    <source>
        <dbReference type="ARBA" id="ARBA00023310"/>
    </source>
</evidence>
<sequence>MANNENNSRPYMTVTISSPDGVIYEHRSYSCNVKTTQGGLTIMPNHIPILTPLVISAVKVTRVEAGEPVDFIAINGGILSMANNQLEIISNYAVRARDIDEAAVEIQKQQAEEDMAAALREKDSRKFKRAKISLERAINKIAVSQQRRL</sequence>
<keyword evidence="8" id="KW-1003">Cell membrane</keyword>
<dbReference type="GO" id="GO:0012505">
    <property type="term" value="C:endomembrane system"/>
    <property type="evidence" value="ECO:0007669"/>
    <property type="project" value="UniProtKB-SubCell"/>
</dbReference>
<comment type="similarity">
    <text evidence="2 8 9">Belongs to the ATPase epsilon chain family.</text>
</comment>
<dbReference type="CDD" id="cd12152">
    <property type="entry name" value="F1-ATPase_delta"/>
    <property type="match status" value="1"/>
</dbReference>
<evidence type="ECO:0000313" key="11">
    <source>
        <dbReference type="EMBL" id="SJZ61143.1"/>
    </source>
</evidence>
<dbReference type="InterPro" id="IPR020546">
    <property type="entry name" value="ATP_synth_F1_dsu/esu_N"/>
</dbReference>
<dbReference type="GO" id="GO:0045259">
    <property type="term" value="C:proton-transporting ATP synthase complex"/>
    <property type="evidence" value="ECO:0007669"/>
    <property type="project" value="UniProtKB-KW"/>
</dbReference>
<evidence type="ECO:0000256" key="5">
    <source>
        <dbReference type="ARBA" id="ARBA00023136"/>
    </source>
</evidence>
<keyword evidence="6 8" id="KW-0139">CF(1)</keyword>
<evidence type="ECO:0000313" key="12">
    <source>
        <dbReference type="Proteomes" id="UP000189941"/>
    </source>
</evidence>
<proteinExistence type="inferred from homology"/>
<evidence type="ECO:0000256" key="6">
    <source>
        <dbReference type="ARBA" id="ARBA00023196"/>
    </source>
</evidence>
<reference evidence="12" key="1">
    <citation type="submission" date="2017-02" db="EMBL/GenBank/DDBJ databases">
        <authorList>
            <person name="Varghese N."/>
            <person name="Submissions S."/>
        </authorList>
    </citation>
    <scope>NUCLEOTIDE SEQUENCE [LARGE SCALE GENOMIC DNA]</scope>
    <source>
        <strain evidence="12">DSM 15739</strain>
    </source>
</reference>
<dbReference type="InterPro" id="IPR001469">
    <property type="entry name" value="ATP_synth_F1_dsu/esu"/>
</dbReference>
<dbReference type="AlphaFoldDB" id="A0A1T4M2F9"/>
<evidence type="ECO:0000259" key="10">
    <source>
        <dbReference type="Pfam" id="PF02823"/>
    </source>
</evidence>
<dbReference type="SUPFAM" id="SSF51344">
    <property type="entry name" value="Epsilon subunit of F1F0-ATP synthase N-terminal domain"/>
    <property type="match status" value="1"/>
</dbReference>
<keyword evidence="3 8" id="KW-0813">Transport</keyword>
<dbReference type="InterPro" id="IPR036771">
    <property type="entry name" value="ATPsynth_dsu/esu_N"/>
</dbReference>
<keyword evidence="12" id="KW-1185">Reference proteome</keyword>